<dbReference type="Proteomes" id="UP001500353">
    <property type="component" value="Unassembled WGS sequence"/>
</dbReference>
<feature type="transmembrane region" description="Helical" evidence="1">
    <location>
        <begin position="21"/>
        <end position="44"/>
    </location>
</feature>
<sequence length="76" mass="8607">MLSLELIVVIKNNIMRILSINFFNIIFLLLVLVVLYVYAISLLFKNKAGILPYLSLIFFPVIGPIGIILGDSLRKK</sequence>
<gene>
    <name evidence="2" type="ORF">GCM10023210_22350</name>
</gene>
<keyword evidence="1" id="KW-0812">Transmembrane</keyword>
<keyword evidence="1" id="KW-1133">Transmembrane helix</keyword>
<keyword evidence="3" id="KW-1185">Reference proteome</keyword>
<organism evidence="2 3">
    <name type="scientific">Chryseobacterium ginsengisoli</name>
    <dbReference type="NCBI Taxonomy" id="363853"/>
    <lineage>
        <taxon>Bacteria</taxon>
        <taxon>Pseudomonadati</taxon>
        <taxon>Bacteroidota</taxon>
        <taxon>Flavobacteriia</taxon>
        <taxon>Flavobacteriales</taxon>
        <taxon>Weeksellaceae</taxon>
        <taxon>Chryseobacterium group</taxon>
        <taxon>Chryseobacterium</taxon>
    </lineage>
</organism>
<evidence type="ECO:0000313" key="3">
    <source>
        <dbReference type="Proteomes" id="UP001500353"/>
    </source>
</evidence>
<dbReference type="EMBL" id="BAABHX010000003">
    <property type="protein sequence ID" value="GAA5092831.1"/>
    <property type="molecule type" value="Genomic_DNA"/>
</dbReference>
<name>A0ABP9M9N4_9FLAO</name>
<evidence type="ECO:0000256" key="1">
    <source>
        <dbReference type="SAM" id="Phobius"/>
    </source>
</evidence>
<keyword evidence="1" id="KW-0472">Membrane</keyword>
<feature type="transmembrane region" description="Helical" evidence="1">
    <location>
        <begin position="50"/>
        <end position="70"/>
    </location>
</feature>
<proteinExistence type="predicted"/>
<accession>A0ABP9M9N4</accession>
<reference evidence="3" key="1">
    <citation type="journal article" date="2019" name="Int. J. Syst. Evol. Microbiol.">
        <title>The Global Catalogue of Microorganisms (GCM) 10K type strain sequencing project: providing services to taxonomists for standard genome sequencing and annotation.</title>
        <authorList>
            <consortium name="The Broad Institute Genomics Platform"/>
            <consortium name="The Broad Institute Genome Sequencing Center for Infectious Disease"/>
            <person name="Wu L."/>
            <person name="Ma J."/>
        </authorList>
    </citation>
    <scope>NUCLEOTIDE SEQUENCE [LARGE SCALE GENOMIC DNA]</scope>
    <source>
        <strain evidence="3">JCM 18019</strain>
    </source>
</reference>
<protein>
    <submittedName>
        <fullName evidence="2">Uncharacterized protein</fullName>
    </submittedName>
</protein>
<comment type="caution">
    <text evidence="2">The sequence shown here is derived from an EMBL/GenBank/DDBJ whole genome shotgun (WGS) entry which is preliminary data.</text>
</comment>
<evidence type="ECO:0000313" key="2">
    <source>
        <dbReference type="EMBL" id="GAA5092831.1"/>
    </source>
</evidence>